<gene>
    <name evidence="1" type="ORF">KHLLAP_LOCUS9693</name>
</gene>
<accession>A0AAI8VQJ5</accession>
<evidence type="ECO:0000313" key="2">
    <source>
        <dbReference type="Proteomes" id="UP001295740"/>
    </source>
</evidence>
<dbReference type="Proteomes" id="UP001295740">
    <property type="component" value="Unassembled WGS sequence"/>
</dbReference>
<comment type="caution">
    <text evidence="1">The sequence shown here is derived from an EMBL/GenBank/DDBJ whole genome shotgun (WGS) entry which is preliminary data.</text>
</comment>
<proteinExistence type="predicted"/>
<protein>
    <submittedName>
        <fullName evidence="1">Uu.00g142510.m01.CDS01</fullName>
    </submittedName>
</protein>
<keyword evidence="2" id="KW-1185">Reference proteome</keyword>
<dbReference type="EMBL" id="CAUWAG010000012">
    <property type="protein sequence ID" value="CAJ2509225.1"/>
    <property type="molecule type" value="Genomic_DNA"/>
</dbReference>
<evidence type="ECO:0000313" key="1">
    <source>
        <dbReference type="EMBL" id="CAJ2509225.1"/>
    </source>
</evidence>
<sequence length="74" mass="8122">MCLATTLRAGANRLTPAIVTEFGREKDAHLFKKTQIKRLRNSTVHNNASWVVWALPGVYRGPRGPSNCAGYVGP</sequence>
<organism evidence="1 2">
    <name type="scientific">Anthostomella pinea</name>
    <dbReference type="NCBI Taxonomy" id="933095"/>
    <lineage>
        <taxon>Eukaryota</taxon>
        <taxon>Fungi</taxon>
        <taxon>Dikarya</taxon>
        <taxon>Ascomycota</taxon>
        <taxon>Pezizomycotina</taxon>
        <taxon>Sordariomycetes</taxon>
        <taxon>Xylariomycetidae</taxon>
        <taxon>Xylariales</taxon>
        <taxon>Xylariaceae</taxon>
        <taxon>Anthostomella</taxon>
    </lineage>
</organism>
<dbReference type="AlphaFoldDB" id="A0AAI8VQJ5"/>
<name>A0AAI8VQJ5_9PEZI</name>
<reference evidence="1" key="1">
    <citation type="submission" date="2023-10" db="EMBL/GenBank/DDBJ databases">
        <authorList>
            <person name="Hackl T."/>
        </authorList>
    </citation>
    <scope>NUCLEOTIDE SEQUENCE</scope>
</reference>